<evidence type="ECO:0000313" key="3">
    <source>
        <dbReference type="Proteomes" id="UP000006791"/>
    </source>
</evidence>
<feature type="transmembrane region" description="Helical" evidence="1">
    <location>
        <begin position="182"/>
        <end position="199"/>
    </location>
</feature>
<dbReference type="HOGENOM" id="CLU_467558_0_0_0"/>
<keyword evidence="3" id="KW-1185">Reference proteome</keyword>
<feature type="transmembrane region" description="Helical" evidence="1">
    <location>
        <begin position="140"/>
        <end position="157"/>
    </location>
</feature>
<evidence type="ECO:0000256" key="1">
    <source>
        <dbReference type="SAM" id="Phobius"/>
    </source>
</evidence>
<feature type="transmembrane region" description="Helical" evidence="1">
    <location>
        <begin position="254"/>
        <end position="279"/>
    </location>
</feature>
<dbReference type="KEGG" id="ctm:Cabther_B0095"/>
<reference evidence="2 3" key="1">
    <citation type="journal article" date="2012" name="Environ. Microbiol.">
        <title>Complete genome of Candidatus Chloracidobacterium thermophilum, a chlorophyll-based photoheterotroph belonging to the phylum Acidobacteria.</title>
        <authorList>
            <person name="Garcia Costas A.M."/>
            <person name="Liu Z."/>
            <person name="Tomsho L.P."/>
            <person name="Schuster S.C."/>
            <person name="Ward D.M."/>
            <person name="Bryant D.A."/>
        </authorList>
    </citation>
    <scope>NUCLEOTIDE SEQUENCE [LARGE SCALE GENOMIC DNA]</scope>
    <source>
        <strain evidence="2 3">B</strain>
    </source>
</reference>
<evidence type="ECO:0008006" key="4">
    <source>
        <dbReference type="Google" id="ProtNLM"/>
    </source>
</evidence>
<feature type="transmembrane region" description="Helical" evidence="1">
    <location>
        <begin position="115"/>
        <end position="133"/>
    </location>
</feature>
<dbReference type="EMBL" id="CP002515">
    <property type="protein sequence ID" value="AEP13101.1"/>
    <property type="molecule type" value="Genomic_DNA"/>
</dbReference>
<dbReference type="AlphaFoldDB" id="G2LJT4"/>
<name>G2LJT4_CHLTF</name>
<keyword evidence="1" id="KW-1133">Transmembrane helix</keyword>
<sequence length="549" mass="62391">MLTVLIFLAALVALVIGWKTFWFLTDDAYIAFRYVSNYRLGYGLVWNPPPFRPVEGYTSFLWVMLLAWVWKVTGFDPPTAANYLALACGVLTLVLTGVAVLQLPLRPSLAAGRHALLAAVFIGLLSNRTFLAWTSSGLETALFNALLLAWMLAWWWLPRGTPARLAVVATLASLVYLTRPDGLLFVLASVALFAADAWCREGRWRAADWLAVMPLLLIPAHLLWRKSFYGEWLPNTHYAKSDPRWLWVMSGLRYALSFIIEYALWFWIALALATVWVGIRRRMFVMGWLREHPAHLESAMGWSIIGLSIGAQVAYYTLVIGGDHFEFRVYSHLLPLIFLSALWMLNALQFRFGSAVIFLALFLAASLVIPWTHWLATKDRMTREATSYMKVSVADALAQRVPALPDIVLAYVRLYDRLQFWLIDHAACMRHQEHKGFHMFLMQVLPPRAVGEKVRDDAYPVVTQTSVGVMAWVLPYVNVIDEHGLNDYVIARNRQATGNLMAHFRSPPPGYLECFRPNVAIRNGHVTILPRDVPLTADDIRRCEESFRP</sequence>
<evidence type="ECO:0000313" key="2">
    <source>
        <dbReference type="EMBL" id="AEP13101.1"/>
    </source>
</evidence>
<feature type="transmembrane region" description="Helical" evidence="1">
    <location>
        <begin position="299"/>
        <end position="318"/>
    </location>
</feature>
<proteinExistence type="predicted"/>
<feature type="transmembrane region" description="Helical" evidence="1">
    <location>
        <begin position="83"/>
        <end position="103"/>
    </location>
</feature>
<dbReference type="Proteomes" id="UP000006791">
    <property type="component" value="Chromosome 2"/>
</dbReference>
<protein>
    <recommendedName>
        <fullName evidence="4">Glycosyltransferase RgtA/B/C/D-like domain-containing protein</fullName>
    </recommendedName>
</protein>
<feature type="transmembrane region" description="Helical" evidence="1">
    <location>
        <begin position="206"/>
        <end position="224"/>
    </location>
</feature>
<feature type="transmembrane region" description="Helical" evidence="1">
    <location>
        <begin position="54"/>
        <end position="71"/>
    </location>
</feature>
<accession>G2LJT4</accession>
<gene>
    <name evidence="2" type="ordered locus">Cabther_B0095</name>
</gene>
<dbReference type="STRING" id="981222.Cabther_B0095"/>
<feature type="transmembrane region" description="Helical" evidence="1">
    <location>
        <begin position="355"/>
        <end position="376"/>
    </location>
</feature>
<organism evidence="2 3">
    <name type="scientific">Chloracidobacterium thermophilum (strain B)</name>
    <dbReference type="NCBI Taxonomy" id="981222"/>
    <lineage>
        <taxon>Bacteria</taxon>
        <taxon>Pseudomonadati</taxon>
        <taxon>Acidobacteriota</taxon>
        <taxon>Terriglobia</taxon>
        <taxon>Terriglobales</taxon>
        <taxon>Acidobacteriaceae</taxon>
        <taxon>Chloracidobacterium</taxon>
    </lineage>
</organism>
<dbReference type="TCDB" id="9.B.142.11.4">
    <property type="family name" value="the integral membrane glycosyltransferase family 39 (gt39) family"/>
</dbReference>
<keyword evidence="1" id="KW-0812">Transmembrane</keyword>
<feature type="transmembrane region" description="Helical" evidence="1">
    <location>
        <begin position="330"/>
        <end position="348"/>
    </location>
</feature>
<keyword evidence="1" id="KW-0472">Membrane</keyword>